<evidence type="ECO:0000259" key="5">
    <source>
        <dbReference type="Pfam" id="PF25151"/>
    </source>
</evidence>
<keyword evidence="2" id="KW-0819">tRNA processing</keyword>
<dbReference type="InterPro" id="IPR019442">
    <property type="entry name" value="THADA/TRM732_DUF2428"/>
</dbReference>
<proteinExistence type="inferred from homology"/>
<dbReference type="SUPFAM" id="SSF48371">
    <property type="entry name" value="ARM repeat"/>
    <property type="match status" value="1"/>
</dbReference>
<feature type="domain" description="tRNA (32-2'-O)-methyltransferase regulator THADA-like TPR repeats region" evidence="4">
    <location>
        <begin position="230"/>
        <end position="486"/>
    </location>
</feature>
<sequence length="1375" mass="156282">MPYRWPIMSSCNQNSPMLDTDSLNLEKIKQDLLGTKACDVHDTAAFISTFVALSTALAKAEASEKRSTLKIDTMALWFTRALQLTRLKDDFYEQFQNCGQSLQLMCVFTHVCQAFASGSGPFTNAASGLLSKLLQFTSNFCVYSEDPSMIHEMSGLVLAIPSSQKSFFSIAESLMKVFDSAASIFSERGDYFPEKCLEVMNASPLANSASKAFVLYYTRLHDPQSNSLSYISAWSPLVLEHISIVSERANILNQLLPKLFKPCPERFIEWLKSLNLDHRSTEILPLLKCALSLSPSNDPISLGVMTETELLRLLKNSNESCRQDAWALVCTAFTAKAYPPEYALNSILDPLILQIFFKECLAPESRSSFFSSSRKAIVNCRDYIATLENRFLKKPDHIQEARIHELKMRMGTIYDFVTSQMVPDSSYSQLALCTDFLNLFIEFEFDGIERGVRKDIKMSTKVFDIFTQQLVSTLLRLVSNNYEDIRLRCSNMLASCPFETFQSINDEKMMINTLDLLSSFKGRQSDGGAEVFKALGQIYLANNRSHDLLRCLHLILANLNRKLGEDLPVHGHIRAIGEVLELMTPSFYEEHQLKLNPIFASLLHTSFQMWEIIKPQMIAAPFTDDADADSQCWRSVKENSYLLTVIINLNNLSRAKILEEKTFVNICDLLMDQLSNISHRGAFSAIYPTFVRACELCYHTNLDGKPFDWLQANLQLLETKEQLISRRSAGLPFLITAILNSCVTYPTRLDNFLEYTFSELFRVASMNYVPHADEKNDLPQVHAFNCLKCLFKESALSQAVQSYIEEALKLSISHLDHPAWAIKNGAVMLFTALQERIFGSQTIGELESCKNASLFFRRYPGIESILLQKLEHSNSLNDIFVVLSILLRLQTFSHTDTTLAPFTEIIILKVLGHRSWKIREMASKLLCLMTHIHVYPKLVSRMAQFEDLTQNEIHGRLMCLLEITTLTKRSRMDHSYIIERLNEWTLEALKDSSWTVLRAAILILENGNPTPAVLQALKLRIDSILFNERRPLNGPLRLFIESAVRLALTASNDSAEAMLLSRNYLTATFYEAQIATLEFWEKDCPAFRSASGLHSIVVDLIQDDKSWNLVKTKCLRLLLDSDIVIQDALLPLVNWNQNMHMLYLVLEARLEGSNKHQVIESAEKLAMDNNHEKSRQLSLAACKSLLSCGFKDEIVAARARLLLYEKLSDESSKVRSEACIGDACAAESEKHVLDELVQHHQNISITLFSERLQESITKNIRDFLLEKENTFFELERSNLYRNEVNEARDLINSLIILISNQPIMRLSIEKVAARCVESLVGLIKANEELISSWTFNVHLDSAIRKVSQLGPICSEGVKTEILQMKNNLREKHYYI</sequence>
<dbReference type="GO" id="GO:0030488">
    <property type="term" value="P:tRNA methylation"/>
    <property type="evidence" value="ECO:0007669"/>
    <property type="project" value="TreeGrafter"/>
</dbReference>
<dbReference type="Pfam" id="PF25151">
    <property type="entry name" value="TPR_Trm732_C"/>
    <property type="match status" value="1"/>
</dbReference>
<evidence type="ECO:0000256" key="1">
    <source>
        <dbReference type="ARBA" id="ARBA00010409"/>
    </source>
</evidence>
<evidence type="ECO:0000256" key="2">
    <source>
        <dbReference type="ARBA" id="ARBA00022694"/>
    </source>
</evidence>
<keyword evidence="6" id="KW-0675">Receptor</keyword>
<dbReference type="PANTHER" id="PTHR14387">
    <property type="entry name" value="THADA/DEATH RECEPTOR INTERACTING PROTEIN"/>
    <property type="match status" value="1"/>
</dbReference>
<dbReference type="InterPro" id="IPR056843">
    <property type="entry name" value="THADA-like_TPR"/>
</dbReference>
<dbReference type="STRING" id="2163413.A0A4P6XRP3"/>
<evidence type="ECO:0000313" key="6">
    <source>
        <dbReference type="EMBL" id="QBM89016.1"/>
    </source>
</evidence>
<dbReference type="InterPro" id="IPR051954">
    <property type="entry name" value="tRNA_methyltransferase_THADA"/>
</dbReference>
<dbReference type="InterPro" id="IPR016024">
    <property type="entry name" value="ARM-type_fold"/>
</dbReference>
<reference evidence="7" key="1">
    <citation type="submission" date="2019-03" db="EMBL/GenBank/DDBJ databases">
        <title>Snf2 controls pulcherriminic acid biosynthesis and connects pigmentation and antifungal activity of the yeast Metschnikowia pulcherrima.</title>
        <authorList>
            <person name="Gore-Lloyd D."/>
            <person name="Sumann I."/>
            <person name="Brachmann A.O."/>
            <person name="Schneeberger K."/>
            <person name="Ortiz-Merino R.A."/>
            <person name="Moreno-Beltran M."/>
            <person name="Schlaefli M."/>
            <person name="Kirner P."/>
            <person name="Santos Kron A."/>
            <person name="Wolfe K.H."/>
            <person name="Piel J."/>
            <person name="Ahrens C.H."/>
            <person name="Henk D."/>
            <person name="Freimoser F.M."/>
        </authorList>
    </citation>
    <scope>NUCLEOTIDE SEQUENCE [LARGE SCALE GENOMIC DNA]</scope>
    <source>
        <strain evidence="7">APC 1.2</strain>
    </source>
</reference>
<evidence type="ECO:0000313" key="7">
    <source>
        <dbReference type="Proteomes" id="UP000292447"/>
    </source>
</evidence>
<organism evidence="6 7">
    <name type="scientific">Metschnikowia aff. pulcherrima</name>
    <dbReference type="NCBI Taxonomy" id="2163413"/>
    <lineage>
        <taxon>Eukaryota</taxon>
        <taxon>Fungi</taxon>
        <taxon>Dikarya</taxon>
        <taxon>Ascomycota</taxon>
        <taxon>Saccharomycotina</taxon>
        <taxon>Pichiomycetes</taxon>
        <taxon>Metschnikowiaceae</taxon>
        <taxon>Metschnikowia</taxon>
    </lineage>
</organism>
<evidence type="ECO:0000259" key="3">
    <source>
        <dbReference type="Pfam" id="PF10350"/>
    </source>
</evidence>
<dbReference type="EMBL" id="CP034459">
    <property type="protein sequence ID" value="QBM89016.1"/>
    <property type="molecule type" value="Genomic_DNA"/>
</dbReference>
<gene>
    <name evidence="6" type="primary">MPUL0D00750</name>
    <name evidence="6" type="ORF">METSCH_D00750</name>
</gene>
<evidence type="ECO:0000259" key="4">
    <source>
        <dbReference type="Pfam" id="PF25150"/>
    </source>
</evidence>
<dbReference type="Pfam" id="PF25150">
    <property type="entry name" value="TPR_Trm732"/>
    <property type="match status" value="1"/>
</dbReference>
<dbReference type="Proteomes" id="UP000292447">
    <property type="component" value="Chromosome IV"/>
</dbReference>
<accession>A0A4P6XRP3</accession>
<dbReference type="PANTHER" id="PTHR14387:SF0">
    <property type="entry name" value="DUF2428 DOMAIN-CONTAINING PROTEIN"/>
    <property type="match status" value="1"/>
</dbReference>
<dbReference type="Pfam" id="PF10350">
    <property type="entry name" value="DUF2428"/>
    <property type="match status" value="1"/>
</dbReference>
<dbReference type="GO" id="GO:0005829">
    <property type="term" value="C:cytosol"/>
    <property type="evidence" value="ECO:0007669"/>
    <property type="project" value="TreeGrafter"/>
</dbReference>
<name>A0A4P6XRP3_9ASCO</name>
<feature type="domain" description="tRNA (32-2'-O)-methyltransferase regulator THADA-like C-terminal TPR repeats region" evidence="5">
    <location>
        <begin position="824"/>
        <end position="962"/>
    </location>
</feature>
<feature type="domain" description="DUF2428" evidence="3">
    <location>
        <begin position="630"/>
        <end position="821"/>
    </location>
</feature>
<keyword evidence="7" id="KW-1185">Reference proteome</keyword>
<dbReference type="InterPro" id="IPR056842">
    <property type="entry name" value="THADA-like_TPR_C"/>
</dbReference>
<comment type="similarity">
    <text evidence="1">Belongs to the THADA family.</text>
</comment>
<protein>
    <submittedName>
        <fullName evidence="6">Death-receptor fusion protein DUF2428</fullName>
    </submittedName>
</protein>